<sequence length="436" mass="48675">MATLDYCPTNTATQPPLFASSICTIMDHLLLKIRLLLLSWFHLHPSPPGPISLLTVYSLCELSLPSVALKSSFSFSLNLEDFSIFEQYPLRIASSSRSSGISIVYVGTGIKYQKPLEMSGMLKQAKLGCTICFARRFSYRDIKKATDGFRRIIDNSHGAAYKAIFQDGSVAMVKEIRDFDEEEEAFYKEVLLLGCLHHRHIVSLCGFSTGRKRFLVFENIENGTLKDHLNDPLKTPLNWRTRLHIVIGVAAALEYLYFFCNPPMYHVSVSSSTILLDENYNAKLCNIGILGSRPNNVTLPQSSCTKGKLLRSLLCHYFCVSSKFNLHVSLSSAAAECDGQECGNVIFQLGLLILELITGQSSEDGGAELIQWVQEYRFSKTVHKVLDPDLGDNYDSRELKGLLAVARLCTKSVDKPTAFTPQVFRYLQKKIGIAVA</sequence>
<accession>A0ACC0LC21</accession>
<organism evidence="1 2">
    <name type="scientific">Rhododendron molle</name>
    <name type="common">Chinese azalea</name>
    <name type="synonym">Azalea mollis</name>
    <dbReference type="NCBI Taxonomy" id="49168"/>
    <lineage>
        <taxon>Eukaryota</taxon>
        <taxon>Viridiplantae</taxon>
        <taxon>Streptophyta</taxon>
        <taxon>Embryophyta</taxon>
        <taxon>Tracheophyta</taxon>
        <taxon>Spermatophyta</taxon>
        <taxon>Magnoliopsida</taxon>
        <taxon>eudicotyledons</taxon>
        <taxon>Gunneridae</taxon>
        <taxon>Pentapetalae</taxon>
        <taxon>asterids</taxon>
        <taxon>Ericales</taxon>
        <taxon>Ericaceae</taxon>
        <taxon>Ericoideae</taxon>
        <taxon>Rhodoreae</taxon>
        <taxon>Rhododendron</taxon>
    </lineage>
</organism>
<dbReference type="Proteomes" id="UP001062846">
    <property type="component" value="Chromosome 13"/>
</dbReference>
<comment type="caution">
    <text evidence="1">The sequence shown here is derived from an EMBL/GenBank/DDBJ whole genome shotgun (WGS) entry which is preliminary data.</text>
</comment>
<keyword evidence="2" id="KW-1185">Reference proteome</keyword>
<proteinExistence type="predicted"/>
<protein>
    <submittedName>
        <fullName evidence="1">Uncharacterized protein</fullName>
    </submittedName>
</protein>
<evidence type="ECO:0000313" key="2">
    <source>
        <dbReference type="Proteomes" id="UP001062846"/>
    </source>
</evidence>
<evidence type="ECO:0000313" key="1">
    <source>
        <dbReference type="EMBL" id="KAI8525879.1"/>
    </source>
</evidence>
<reference evidence="1" key="1">
    <citation type="submission" date="2022-02" db="EMBL/GenBank/DDBJ databases">
        <title>Plant Genome Project.</title>
        <authorList>
            <person name="Zhang R.-G."/>
        </authorList>
    </citation>
    <scope>NUCLEOTIDE SEQUENCE</scope>
    <source>
        <strain evidence="1">AT1</strain>
    </source>
</reference>
<dbReference type="EMBL" id="CM046400">
    <property type="protein sequence ID" value="KAI8525879.1"/>
    <property type="molecule type" value="Genomic_DNA"/>
</dbReference>
<name>A0ACC0LC21_RHOML</name>
<gene>
    <name evidence="1" type="ORF">RHMOL_Rhmol13G0265300</name>
</gene>